<evidence type="ECO:0000313" key="1">
    <source>
        <dbReference type="EMBL" id="MEJ8640216.1"/>
    </source>
</evidence>
<comment type="caution">
    <text evidence="1">The sequence shown here is derived from an EMBL/GenBank/DDBJ whole genome shotgun (WGS) entry which is preliminary data.</text>
</comment>
<reference evidence="1" key="1">
    <citation type="submission" date="2024-03" db="EMBL/GenBank/DDBJ databases">
        <title>Novel Streptomyces species of biotechnological and ecological value are a feature of Machair soil.</title>
        <authorList>
            <person name="Prole J.R."/>
            <person name="Goodfellow M."/>
            <person name="Allenby N."/>
            <person name="Ward A.C."/>
        </authorList>
    </citation>
    <scope>NUCLEOTIDE SEQUENCE</scope>
    <source>
        <strain evidence="1">MS2.AVA.5</strain>
    </source>
</reference>
<gene>
    <name evidence="1" type="ORF">WKI67_43830</name>
</gene>
<sequence>MENTPQQEQERAALTAYGITEDDLAEALAPAMNRLALMARDQDRDPEEFFTSLPDAFFAALTLGYLDARNAGHTGAALQRAAQTNTARVLEREGRADLVPLATALGRYDQ</sequence>
<evidence type="ECO:0000313" key="2">
    <source>
        <dbReference type="Proteomes" id="UP001377168"/>
    </source>
</evidence>
<name>A0ACC6Q9B1_9ACTN</name>
<organism evidence="1 2">
    <name type="scientific">Streptomyces achmelvichensis</name>
    <dbReference type="NCBI Taxonomy" id="3134111"/>
    <lineage>
        <taxon>Bacteria</taxon>
        <taxon>Bacillati</taxon>
        <taxon>Actinomycetota</taxon>
        <taxon>Actinomycetes</taxon>
        <taxon>Kitasatosporales</taxon>
        <taxon>Streptomycetaceae</taxon>
        <taxon>Streptomyces</taxon>
    </lineage>
</organism>
<keyword evidence="2" id="KW-1185">Reference proteome</keyword>
<proteinExistence type="predicted"/>
<accession>A0ACC6Q9B1</accession>
<protein>
    <submittedName>
        <fullName evidence="1">Uncharacterized protein</fullName>
    </submittedName>
</protein>
<dbReference type="Proteomes" id="UP001377168">
    <property type="component" value="Unassembled WGS sequence"/>
</dbReference>
<dbReference type="EMBL" id="JBBKAJ010000039">
    <property type="protein sequence ID" value="MEJ8640216.1"/>
    <property type="molecule type" value="Genomic_DNA"/>
</dbReference>